<reference evidence="4 5" key="1">
    <citation type="journal article" date="2024" name="Nat. Commun.">
        <title>Phylogenomics reveals the evolutionary origins of lichenization in chlorophyte algae.</title>
        <authorList>
            <person name="Puginier C."/>
            <person name="Libourel C."/>
            <person name="Otte J."/>
            <person name="Skaloud P."/>
            <person name="Haon M."/>
            <person name="Grisel S."/>
            <person name="Petersen M."/>
            <person name="Berrin J.G."/>
            <person name="Delaux P.M."/>
            <person name="Dal Grande F."/>
            <person name="Keller J."/>
        </authorList>
    </citation>
    <scope>NUCLEOTIDE SEQUENCE [LARGE SCALE GENOMIC DNA]</scope>
    <source>
        <strain evidence="4 5">SAG 216-7</strain>
    </source>
</reference>
<comment type="caution">
    <text evidence="4">The sequence shown here is derived from an EMBL/GenBank/DDBJ whole genome shotgun (WGS) entry which is preliminary data.</text>
</comment>
<dbReference type="Pfam" id="PF02341">
    <property type="entry name" value="RbcX"/>
    <property type="match status" value="1"/>
</dbReference>
<gene>
    <name evidence="4" type="ORF">WJX75_007920</name>
</gene>
<evidence type="ECO:0000256" key="1">
    <source>
        <dbReference type="ARBA" id="ARBA00022531"/>
    </source>
</evidence>
<organism evidence="4 5">
    <name type="scientific">Coccomyxa subellipsoidea</name>
    <dbReference type="NCBI Taxonomy" id="248742"/>
    <lineage>
        <taxon>Eukaryota</taxon>
        <taxon>Viridiplantae</taxon>
        <taxon>Chlorophyta</taxon>
        <taxon>core chlorophytes</taxon>
        <taxon>Trebouxiophyceae</taxon>
        <taxon>Trebouxiophyceae incertae sedis</taxon>
        <taxon>Coccomyxaceae</taxon>
        <taxon>Coccomyxa</taxon>
    </lineage>
</organism>
<dbReference type="Proteomes" id="UP001491310">
    <property type="component" value="Unassembled WGS sequence"/>
</dbReference>
<accession>A0ABR2YQI5</accession>
<name>A0ABR2YQI5_9CHLO</name>
<evidence type="ECO:0000313" key="5">
    <source>
        <dbReference type="Proteomes" id="UP001491310"/>
    </source>
</evidence>
<dbReference type="EMBL" id="JALJOT010000007">
    <property type="protein sequence ID" value="KAK9909152.1"/>
    <property type="molecule type" value="Genomic_DNA"/>
</dbReference>
<dbReference type="InterPro" id="IPR003435">
    <property type="entry name" value="Chaperonin_RcbX"/>
</dbReference>
<protein>
    <submittedName>
        <fullName evidence="4">Uncharacterized protein</fullName>
    </submittedName>
</protein>
<evidence type="ECO:0000256" key="3">
    <source>
        <dbReference type="ARBA" id="ARBA00023300"/>
    </source>
</evidence>
<keyword evidence="3" id="KW-0120">Carbon dioxide fixation</keyword>
<dbReference type="SUPFAM" id="SSF158615">
    <property type="entry name" value="RbcX-like"/>
    <property type="match status" value="1"/>
</dbReference>
<dbReference type="Gene3D" id="1.10.1200.210">
    <property type="entry name" value="Chaperonin-like RbcX"/>
    <property type="match status" value="1"/>
</dbReference>
<evidence type="ECO:0000256" key="2">
    <source>
        <dbReference type="ARBA" id="ARBA00023186"/>
    </source>
</evidence>
<keyword evidence="5" id="KW-1185">Reference proteome</keyword>
<evidence type="ECO:0000313" key="4">
    <source>
        <dbReference type="EMBL" id="KAK9909152.1"/>
    </source>
</evidence>
<keyword evidence="2" id="KW-0143">Chaperone</keyword>
<dbReference type="InterPro" id="IPR038052">
    <property type="entry name" value="Chaperonin_RbcX_sf"/>
</dbReference>
<keyword evidence="1" id="KW-0602">Photosynthesis</keyword>
<proteinExistence type="predicted"/>
<sequence length="209" mass="23856">MAEVCSLIASNLPARPRLARVEFRGRVLFSNRPHRCLGRRRCTLVIQNNELNKWGDRDARDDDSDEGVNEDDLIFASDTAKIVARVLTSRAVQRVLMQLQETDLFVAHWFSDYCSANPPMTGDKFVLDLLKQRPTYATDKINGRDHYISPPALANRVMVAREALAGGMKKFDFPTYMARTNTEVFRQHLESSSYTSGSYAKAERKRRQP</sequence>